<evidence type="ECO:0000313" key="1">
    <source>
        <dbReference type="EMBL" id="QHT34144.1"/>
    </source>
</evidence>
<organism evidence="1">
    <name type="scientific">viral metagenome</name>
    <dbReference type="NCBI Taxonomy" id="1070528"/>
    <lineage>
        <taxon>unclassified sequences</taxon>
        <taxon>metagenomes</taxon>
        <taxon>organismal metagenomes</taxon>
    </lineage>
</organism>
<protein>
    <submittedName>
        <fullName evidence="1">Uncharacterized protein</fullName>
    </submittedName>
</protein>
<reference evidence="1" key="1">
    <citation type="journal article" date="2020" name="Nature">
        <title>Giant virus diversity and host interactions through global metagenomics.</title>
        <authorList>
            <person name="Schulz F."/>
            <person name="Roux S."/>
            <person name="Paez-Espino D."/>
            <person name="Jungbluth S."/>
            <person name="Walsh D.A."/>
            <person name="Denef V.J."/>
            <person name="McMahon K.D."/>
            <person name="Konstantinidis K.T."/>
            <person name="Eloe-Fadrosh E.A."/>
            <person name="Kyrpides N.C."/>
            <person name="Woyke T."/>
        </authorList>
    </citation>
    <scope>NUCLEOTIDE SEQUENCE</scope>
    <source>
        <strain evidence="1">GVMAG-M-3300009161-52</strain>
    </source>
</reference>
<name>A0A6C0EY86_9ZZZZ</name>
<dbReference type="EMBL" id="MN738987">
    <property type="protein sequence ID" value="QHT34144.1"/>
    <property type="molecule type" value="Genomic_DNA"/>
</dbReference>
<accession>A0A6C0EY86</accession>
<dbReference type="AlphaFoldDB" id="A0A6C0EY86"/>
<proteinExistence type="predicted"/>
<sequence>MNKNDHTIIDMIEIEEIELDEIHPVPEPKSDNTDSREIREEVLDRLTSIVFMISKYKCDNNKKYKNMLNNLVQTEFTLDKSYQMFNQLLNDIMIINCSFVYKLTKIYYEEIKDYVIFNK</sequence>